<dbReference type="OrthoDB" id="2868029at2"/>
<dbReference type="RefSeq" id="WP_072861677.1">
    <property type="nucleotide sequence ID" value="NZ_FQUX01000003.1"/>
</dbReference>
<dbReference type="EMBL" id="FQUX01000003">
    <property type="protein sequence ID" value="SHF23742.1"/>
    <property type="molecule type" value="Genomic_DNA"/>
</dbReference>
<evidence type="ECO:0000313" key="3">
    <source>
        <dbReference type="Proteomes" id="UP000184406"/>
    </source>
</evidence>
<keyword evidence="3" id="KW-1185">Reference proteome</keyword>
<dbReference type="Proteomes" id="UP000184406">
    <property type="component" value="Unassembled WGS sequence"/>
</dbReference>
<keyword evidence="1" id="KW-1133">Transmembrane helix</keyword>
<sequence length="133" mass="15171">MNKRIALKIMFLLLGALLIFHVLIFTEQIPYDKVWAGKLNSVEEMKAFEAFSILTNLFMILILSIKYKFLESGKSNKAIDILIWVFVVFFALNTVGNMFAKSLIELILGGILTLVSSILCFIIVKKEKIIRPQ</sequence>
<gene>
    <name evidence="2" type="ORF">SAMN03080594_10336</name>
</gene>
<keyword evidence="1" id="KW-0812">Transmembrane</keyword>
<keyword evidence="1" id="KW-0472">Membrane</keyword>
<feature type="transmembrane region" description="Helical" evidence="1">
    <location>
        <begin position="81"/>
        <end position="100"/>
    </location>
</feature>
<name>A0A1M5A1P7_9FLAO</name>
<protein>
    <submittedName>
        <fullName evidence="2">Uncharacterized protein</fullName>
    </submittedName>
</protein>
<accession>A0A1M5A1P7</accession>
<feature type="transmembrane region" description="Helical" evidence="1">
    <location>
        <begin position="106"/>
        <end position="124"/>
    </location>
</feature>
<organism evidence="2 3">
    <name type="scientific">Arenibacter palladensis</name>
    <dbReference type="NCBI Taxonomy" id="237373"/>
    <lineage>
        <taxon>Bacteria</taxon>
        <taxon>Pseudomonadati</taxon>
        <taxon>Bacteroidota</taxon>
        <taxon>Flavobacteriia</taxon>
        <taxon>Flavobacteriales</taxon>
        <taxon>Flavobacteriaceae</taxon>
        <taxon>Arenibacter</taxon>
    </lineage>
</organism>
<evidence type="ECO:0000256" key="1">
    <source>
        <dbReference type="SAM" id="Phobius"/>
    </source>
</evidence>
<feature type="transmembrane region" description="Helical" evidence="1">
    <location>
        <begin position="50"/>
        <end position="69"/>
    </location>
</feature>
<reference evidence="3" key="1">
    <citation type="submission" date="2016-11" db="EMBL/GenBank/DDBJ databases">
        <authorList>
            <person name="Varghese N."/>
            <person name="Submissions S."/>
        </authorList>
    </citation>
    <scope>NUCLEOTIDE SEQUENCE [LARGE SCALE GENOMIC DNA]</scope>
    <source>
        <strain evidence="3">DSM 17539</strain>
    </source>
</reference>
<dbReference type="AlphaFoldDB" id="A0A1M5A1P7"/>
<evidence type="ECO:0000313" key="2">
    <source>
        <dbReference type="EMBL" id="SHF23742.1"/>
    </source>
</evidence>
<proteinExistence type="predicted"/>